<comment type="caution">
    <text evidence="8">The sequence shown here is derived from an EMBL/GenBank/DDBJ whole genome shotgun (WGS) entry which is preliminary data.</text>
</comment>
<keyword evidence="3 6" id="KW-0812">Transmembrane</keyword>
<name>A0ABP4SBE4_9ACTN</name>
<gene>
    <name evidence="8" type="ORF">GCM10009765_19710</name>
</gene>
<keyword evidence="2 6" id="KW-0813">Transport</keyword>
<evidence type="ECO:0000256" key="1">
    <source>
        <dbReference type="ARBA" id="ARBA00004141"/>
    </source>
</evidence>
<comment type="subcellular location">
    <subcellularLocation>
        <location evidence="6">Cell membrane</location>
        <topology evidence="6">Multi-pass membrane protein</topology>
    </subcellularLocation>
    <subcellularLocation>
        <location evidence="1">Membrane</location>
        <topology evidence="1">Multi-pass membrane protein</topology>
    </subcellularLocation>
</comment>
<feature type="transmembrane region" description="Helical" evidence="6">
    <location>
        <begin position="187"/>
        <end position="211"/>
    </location>
</feature>
<dbReference type="InterPro" id="IPR051204">
    <property type="entry name" value="ABC_transp_perm/SBD"/>
</dbReference>
<evidence type="ECO:0000256" key="3">
    <source>
        <dbReference type="ARBA" id="ARBA00022692"/>
    </source>
</evidence>
<dbReference type="RefSeq" id="WP_163573755.1">
    <property type="nucleotide sequence ID" value="NZ_BAAANY010000008.1"/>
</dbReference>
<dbReference type="Proteomes" id="UP001500618">
    <property type="component" value="Unassembled WGS sequence"/>
</dbReference>
<accession>A0ABP4SBE4</accession>
<feature type="domain" description="ABC transmembrane type-1" evidence="7">
    <location>
        <begin position="66"/>
        <end position="251"/>
    </location>
</feature>
<evidence type="ECO:0000256" key="6">
    <source>
        <dbReference type="RuleBase" id="RU363032"/>
    </source>
</evidence>
<dbReference type="Gene3D" id="1.10.3720.10">
    <property type="entry name" value="MetI-like"/>
    <property type="match status" value="1"/>
</dbReference>
<keyword evidence="5 6" id="KW-0472">Membrane</keyword>
<feature type="transmembrane region" description="Helical" evidence="6">
    <location>
        <begin position="103"/>
        <end position="126"/>
    </location>
</feature>
<dbReference type="PANTHER" id="PTHR30177">
    <property type="entry name" value="GLYCINE BETAINE/L-PROLINE TRANSPORT SYSTEM PERMEASE PROTEIN PROW"/>
    <property type="match status" value="1"/>
</dbReference>
<keyword evidence="4 6" id="KW-1133">Transmembrane helix</keyword>
<dbReference type="Pfam" id="PF00528">
    <property type="entry name" value="BPD_transp_1"/>
    <property type="match status" value="1"/>
</dbReference>
<feature type="transmembrane region" description="Helical" evidence="6">
    <location>
        <begin position="24"/>
        <end position="41"/>
    </location>
</feature>
<dbReference type="CDD" id="cd06261">
    <property type="entry name" value="TM_PBP2"/>
    <property type="match status" value="1"/>
</dbReference>
<reference evidence="9" key="1">
    <citation type="journal article" date="2019" name="Int. J. Syst. Evol. Microbiol.">
        <title>The Global Catalogue of Microorganisms (GCM) 10K type strain sequencing project: providing services to taxonomists for standard genome sequencing and annotation.</title>
        <authorList>
            <consortium name="The Broad Institute Genomics Platform"/>
            <consortium name="The Broad Institute Genome Sequencing Center for Infectious Disease"/>
            <person name="Wu L."/>
            <person name="Ma J."/>
        </authorList>
    </citation>
    <scope>NUCLEOTIDE SEQUENCE [LARGE SCALE GENOMIC DNA]</scope>
    <source>
        <strain evidence="9">JCM 14718</strain>
    </source>
</reference>
<evidence type="ECO:0000313" key="8">
    <source>
        <dbReference type="EMBL" id="GAA1670373.1"/>
    </source>
</evidence>
<dbReference type="EMBL" id="BAAANY010000008">
    <property type="protein sequence ID" value="GAA1670373.1"/>
    <property type="molecule type" value="Genomic_DNA"/>
</dbReference>
<evidence type="ECO:0000256" key="5">
    <source>
        <dbReference type="ARBA" id="ARBA00023136"/>
    </source>
</evidence>
<proteinExistence type="inferred from homology"/>
<evidence type="ECO:0000313" key="9">
    <source>
        <dbReference type="Proteomes" id="UP001500618"/>
    </source>
</evidence>
<feature type="transmembrane region" description="Helical" evidence="6">
    <location>
        <begin position="70"/>
        <end position="91"/>
    </location>
</feature>
<evidence type="ECO:0000256" key="2">
    <source>
        <dbReference type="ARBA" id="ARBA00022448"/>
    </source>
</evidence>
<dbReference type="PANTHER" id="PTHR30177:SF4">
    <property type="entry name" value="OSMOPROTECTANT IMPORT PERMEASE PROTEIN OSMW"/>
    <property type="match status" value="1"/>
</dbReference>
<keyword evidence="9" id="KW-1185">Reference proteome</keyword>
<feature type="transmembrane region" description="Helical" evidence="6">
    <location>
        <begin position="231"/>
        <end position="254"/>
    </location>
</feature>
<dbReference type="PROSITE" id="PS50928">
    <property type="entry name" value="ABC_TM1"/>
    <property type="match status" value="1"/>
</dbReference>
<dbReference type="InterPro" id="IPR035906">
    <property type="entry name" value="MetI-like_sf"/>
</dbReference>
<evidence type="ECO:0000256" key="4">
    <source>
        <dbReference type="ARBA" id="ARBA00022989"/>
    </source>
</evidence>
<evidence type="ECO:0000259" key="7">
    <source>
        <dbReference type="PROSITE" id="PS50928"/>
    </source>
</evidence>
<dbReference type="InterPro" id="IPR000515">
    <property type="entry name" value="MetI-like"/>
</dbReference>
<protein>
    <submittedName>
        <fullName evidence="8">ABC transporter permease</fullName>
    </submittedName>
</protein>
<sequence>MADLTSAPAAEVARGEQPRVDSRLRLFVTPVVLLAITGLYLEVVFSSHLDSIEARQITASNLITLTWQHVVLTAVSALLVVVVAIPLGILVTRRSVRFLAAPVTLLANLGQAIPVIGLLVLLAVLFVKANFFGFWLTVTVCVVYGVLPVLRNTITGVRSIDPALIESARGIGMTPWRVLTRVELPLAVPYILAGLRTTLVLIVGVATLGTFVDAGGLGDLINTGIKLERTVILFTGGILAVMLALLIDWVGGLIERALTPKGL</sequence>
<comment type="similarity">
    <text evidence="6">Belongs to the binding-protein-dependent transport system permease family.</text>
</comment>
<feature type="transmembrane region" description="Helical" evidence="6">
    <location>
        <begin position="132"/>
        <end position="150"/>
    </location>
</feature>
<dbReference type="SUPFAM" id="SSF161098">
    <property type="entry name" value="MetI-like"/>
    <property type="match status" value="1"/>
</dbReference>
<organism evidence="8 9">
    <name type="scientific">Fodinicola feengrottensis</name>
    <dbReference type="NCBI Taxonomy" id="435914"/>
    <lineage>
        <taxon>Bacteria</taxon>
        <taxon>Bacillati</taxon>
        <taxon>Actinomycetota</taxon>
        <taxon>Actinomycetes</taxon>
        <taxon>Mycobacteriales</taxon>
        <taxon>Fodinicola</taxon>
    </lineage>
</organism>